<accession>A0A4R2PH82</accession>
<feature type="region of interest" description="Disordered" evidence="4">
    <location>
        <begin position="1"/>
        <end position="23"/>
    </location>
</feature>
<organism evidence="6 7">
    <name type="scientific">Rhodothalassium salexigens DSM 2132</name>
    <dbReference type="NCBI Taxonomy" id="1188247"/>
    <lineage>
        <taxon>Bacteria</taxon>
        <taxon>Pseudomonadati</taxon>
        <taxon>Pseudomonadota</taxon>
        <taxon>Alphaproteobacteria</taxon>
        <taxon>Rhodothalassiales</taxon>
        <taxon>Rhodothalassiaceae</taxon>
        <taxon>Rhodothalassium</taxon>
    </lineage>
</organism>
<dbReference type="PANTHER" id="PTHR43132:SF2">
    <property type="entry name" value="ARSENICAL RESISTANCE OPERON REPRESSOR ARSR-RELATED"/>
    <property type="match status" value="1"/>
</dbReference>
<dbReference type="InterPro" id="IPR036390">
    <property type="entry name" value="WH_DNA-bd_sf"/>
</dbReference>
<reference evidence="6 7" key="1">
    <citation type="submission" date="2019-03" db="EMBL/GenBank/DDBJ databases">
        <title>Genomic Encyclopedia of Type Strains, Phase IV (KMG-IV): sequencing the most valuable type-strain genomes for metagenomic binning, comparative biology and taxonomic classification.</title>
        <authorList>
            <person name="Goeker M."/>
        </authorList>
    </citation>
    <scope>NUCLEOTIDE SEQUENCE [LARGE SCALE GENOMIC DNA]</scope>
    <source>
        <strain evidence="6 7">DSM 2132</strain>
    </source>
</reference>
<sequence length="156" mass="16165">MNDLATVDPLGSDEPAEIAPRVDRTGDGADLCRALGHPARLAIVAALTAGERGVSELEAVTGIRQPGLSRELGKLRDAGLVVARRQSKAVFYSLIDDRAERVVAALWPGMACCATADPRSASKDRARGPAGRTGREAAAAGASVFARAGWSTDGSR</sequence>
<dbReference type="GO" id="GO:0003677">
    <property type="term" value="F:DNA binding"/>
    <property type="evidence" value="ECO:0007669"/>
    <property type="project" value="UniProtKB-KW"/>
</dbReference>
<protein>
    <submittedName>
        <fullName evidence="6">DNA-binding transcriptional ArsR family regulator</fullName>
    </submittedName>
</protein>
<evidence type="ECO:0000256" key="2">
    <source>
        <dbReference type="ARBA" id="ARBA00023125"/>
    </source>
</evidence>
<dbReference type="InterPro" id="IPR051011">
    <property type="entry name" value="Metal_resp_trans_reg"/>
</dbReference>
<comment type="caution">
    <text evidence="6">The sequence shown here is derived from an EMBL/GenBank/DDBJ whole genome shotgun (WGS) entry which is preliminary data.</text>
</comment>
<feature type="region of interest" description="Disordered" evidence="4">
    <location>
        <begin position="117"/>
        <end position="140"/>
    </location>
</feature>
<name>A0A4R2PH82_RHOSA</name>
<dbReference type="NCBIfam" id="NF033788">
    <property type="entry name" value="HTH_metalloreg"/>
    <property type="match status" value="1"/>
</dbReference>
<dbReference type="Pfam" id="PF12840">
    <property type="entry name" value="HTH_20"/>
    <property type="match status" value="1"/>
</dbReference>
<dbReference type="PROSITE" id="PS50987">
    <property type="entry name" value="HTH_ARSR_2"/>
    <property type="match status" value="1"/>
</dbReference>
<dbReference type="OrthoDB" id="194599at2"/>
<evidence type="ECO:0000256" key="4">
    <source>
        <dbReference type="SAM" id="MobiDB-lite"/>
    </source>
</evidence>
<dbReference type="InterPro" id="IPR001845">
    <property type="entry name" value="HTH_ArsR_DNA-bd_dom"/>
</dbReference>
<evidence type="ECO:0000256" key="1">
    <source>
        <dbReference type="ARBA" id="ARBA00023015"/>
    </source>
</evidence>
<keyword evidence="7" id="KW-1185">Reference proteome</keyword>
<evidence type="ECO:0000259" key="5">
    <source>
        <dbReference type="PROSITE" id="PS50987"/>
    </source>
</evidence>
<dbReference type="RefSeq" id="WP_132708789.1">
    <property type="nucleotide sequence ID" value="NZ_JACIGF010000007.1"/>
</dbReference>
<dbReference type="PRINTS" id="PR00778">
    <property type="entry name" value="HTHARSR"/>
</dbReference>
<evidence type="ECO:0000313" key="6">
    <source>
        <dbReference type="EMBL" id="TCP33511.1"/>
    </source>
</evidence>
<dbReference type="GO" id="GO:0003700">
    <property type="term" value="F:DNA-binding transcription factor activity"/>
    <property type="evidence" value="ECO:0007669"/>
    <property type="project" value="InterPro"/>
</dbReference>
<keyword evidence="2 6" id="KW-0238">DNA-binding</keyword>
<feature type="domain" description="HTH arsR-type" evidence="5">
    <location>
        <begin position="20"/>
        <end position="114"/>
    </location>
</feature>
<dbReference type="AlphaFoldDB" id="A0A4R2PH82"/>
<keyword evidence="3" id="KW-0804">Transcription</keyword>
<dbReference type="CDD" id="cd00090">
    <property type="entry name" value="HTH_ARSR"/>
    <property type="match status" value="1"/>
</dbReference>
<feature type="compositionally biased region" description="Low complexity" evidence="4">
    <location>
        <begin position="128"/>
        <end position="140"/>
    </location>
</feature>
<dbReference type="EMBL" id="SLXO01000007">
    <property type="protein sequence ID" value="TCP33511.1"/>
    <property type="molecule type" value="Genomic_DNA"/>
</dbReference>
<proteinExistence type="predicted"/>
<dbReference type="Proteomes" id="UP000295399">
    <property type="component" value="Unassembled WGS sequence"/>
</dbReference>
<evidence type="ECO:0000313" key="7">
    <source>
        <dbReference type="Proteomes" id="UP000295399"/>
    </source>
</evidence>
<dbReference type="PANTHER" id="PTHR43132">
    <property type="entry name" value="ARSENICAL RESISTANCE OPERON REPRESSOR ARSR-RELATED"/>
    <property type="match status" value="1"/>
</dbReference>
<dbReference type="InParanoid" id="A0A4R2PH82"/>
<gene>
    <name evidence="6" type="ORF">EV659_107122</name>
</gene>
<dbReference type="SUPFAM" id="SSF46785">
    <property type="entry name" value="Winged helix' DNA-binding domain"/>
    <property type="match status" value="1"/>
</dbReference>
<keyword evidence="1" id="KW-0805">Transcription regulation</keyword>
<dbReference type="Gene3D" id="1.10.10.10">
    <property type="entry name" value="Winged helix-like DNA-binding domain superfamily/Winged helix DNA-binding domain"/>
    <property type="match status" value="1"/>
</dbReference>
<dbReference type="SMART" id="SM00418">
    <property type="entry name" value="HTH_ARSR"/>
    <property type="match status" value="1"/>
</dbReference>
<dbReference type="InterPro" id="IPR036388">
    <property type="entry name" value="WH-like_DNA-bd_sf"/>
</dbReference>
<evidence type="ECO:0000256" key="3">
    <source>
        <dbReference type="ARBA" id="ARBA00023163"/>
    </source>
</evidence>
<dbReference type="InterPro" id="IPR011991">
    <property type="entry name" value="ArsR-like_HTH"/>
</dbReference>